<comment type="subcellular location">
    <subcellularLocation>
        <location evidence="1">Membrane</location>
        <topology evidence="1">Multi-pass membrane protein</topology>
    </subcellularLocation>
</comment>
<dbReference type="RefSeq" id="WP_113989067.1">
    <property type="nucleotide sequence ID" value="NZ_QLST01000008.1"/>
</dbReference>
<feature type="transmembrane region" description="Helical" evidence="5">
    <location>
        <begin position="552"/>
        <end position="574"/>
    </location>
</feature>
<comment type="caution">
    <text evidence="6">The sequence shown here is derived from an EMBL/GenBank/DDBJ whole genome shotgun (WGS) entry which is preliminary data.</text>
</comment>
<evidence type="ECO:0000256" key="2">
    <source>
        <dbReference type="ARBA" id="ARBA00022692"/>
    </source>
</evidence>
<evidence type="ECO:0000256" key="3">
    <source>
        <dbReference type="ARBA" id="ARBA00022989"/>
    </source>
</evidence>
<dbReference type="InterPro" id="IPR011385">
    <property type="entry name" value="Site-sp_rcmbase"/>
</dbReference>
<sequence>MVNLQKKSIGSLFIKHIENNEIVNETSFLIDLADYFRNKSKQNTISITELIELLQKDNYYSNVFRKCILANFKNLEFRKTLSDTGILDNTNFFGELKKRIFAKLIPEQPDKNSFQYVLNQVLYSSRDYDWISKIPNEEWLTLINHLQLPSIYDSKKLNSEILLAMHILSQRMGGLALQPDILKLVPEYNNLESPFIAYDKELSELVKQLETQKTTHLPFNTIDKKQLDIIASQCFDYIETAYENSSKFGISFKVNQNLLTIKQQLTRIKELTEYLFIKDETDKQEKTILFYQKLVLYNSRKNNIRELFNDGLYNITYEITSHTAKTGEHYITNNKSEYFKMLYSASFGGFIVAFLCIFKLAFSKMEMSDFGYAFAYSMNYASGFILIYLVGATLATKQPAMTATTIARTLEENLNIRNKKNKVTQYQSFALLFSKLFRSQFIAFVGNVIIAFPVALFLIWSIYHFFDYDMAVAKAPKLLNDLSPIKSAAIFHAGIAGIFLFLSGIIAGNVANNNKFNNFYYRIAEHPKLKLLLGENKTKKISNWLEKKWPGVISNLFFGFCLGTTGSIGVFLGLDLDIRHITFASGNFAIGLFGAGYQVELSVVIWSIIGVFLIGLVNFLVSFGLSLFIAIKSREIPYYEIRYMSLAIWDKFKKNPISFFIPVDKTV</sequence>
<keyword evidence="2 5" id="KW-0812">Transmembrane</keyword>
<gene>
    <name evidence="6" type="ORF">DPN68_07680</name>
</gene>
<protein>
    <submittedName>
        <fullName evidence="6">Recombinase</fullName>
    </submittedName>
</protein>
<evidence type="ECO:0000256" key="1">
    <source>
        <dbReference type="ARBA" id="ARBA00004141"/>
    </source>
</evidence>
<dbReference type="Proteomes" id="UP000253319">
    <property type="component" value="Unassembled WGS sequence"/>
</dbReference>
<proteinExistence type="predicted"/>
<dbReference type="Pfam" id="PF10136">
    <property type="entry name" value="SpecificRecomb"/>
    <property type="match status" value="1"/>
</dbReference>
<accession>A0A365P1P4</accession>
<evidence type="ECO:0000313" key="6">
    <source>
        <dbReference type="EMBL" id="RBA28302.1"/>
    </source>
</evidence>
<dbReference type="InterPro" id="IPR023271">
    <property type="entry name" value="Aquaporin-like"/>
</dbReference>
<dbReference type="AlphaFoldDB" id="A0A365P1P4"/>
<evidence type="ECO:0000256" key="4">
    <source>
        <dbReference type="ARBA" id="ARBA00023136"/>
    </source>
</evidence>
<reference evidence="6 7" key="1">
    <citation type="submission" date="2018-06" db="EMBL/GenBank/DDBJ databases">
        <title>Flavobacterium tibetense sp. nov., isolated from a wetland YonghuCo on Tibetan Plateau.</title>
        <authorList>
            <person name="Xing P."/>
            <person name="Phurbu D."/>
            <person name="Lu H."/>
        </authorList>
    </citation>
    <scope>NUCLEOTIDE SEQUENCE [LARGE SCALE GENOMIC DNA]</scope>
    <source>
        <strain evidence="6 7">YH5</strain>
    </source>
</reference>
<name>A0A365P1P4_9FLAO</name>
<keyword evidence="4 5" id="KW-0472">Membrane</keyword>
<keyword evidence="3 5" id="KW-1133">Transmembrane helix</keyword>
<evidence type="ECO:0000256" key="5">
    <source>
        <dbReference type="SAM" id="Phobius"/>
    </source>
</evidence>
<evidence type="ECO:0000313" key="7">
    <source>
        <dbReference type="Proteomes" id="UP000253319"/>
    </source>
</evidence>
<dbReference type="Gene3D" id="1.20.1080.10">
    <property type="entry name" value="Glycerol uptake facilitator protein"/>
    <property type="match status" value="1"/>
</dbReference>
<feature type="transmembrane region" description="Helical" evidence="5">
    <location>
        <begin position="441"/>
        <end position="466"/>
    </location>
</feature>
<feature type="transmembrane region" description="Helical" evidence="5">
    <location>
        <begin position="341"/>
        <end position="362"/>
    </location>
</feature>
<dbReference type="GO" id="GO:0016020">
    <property type="term" value="C:membrane"/>
    <property type="evidence" value="ECO:0007669"/>
    <property type="project" value="UniProtKB-SubCell"/>
</dbReference>
<feature type="transmembrane region" description="Helical" evidence="5">
    <location>
        <begin position="605"/>
        <end position="631"/>
    </location>
</feature>
<dbReference type="EMBL" id="QLST01000008">
    <property type="protein sequence ID" value="RBA28302.1"/>
    <property type="molecule type" value="Genomic_DNA"/>
</dbReference>
<keyword evidence="7" id="KW-1185">Reference proteome</keyword>
<feature type="transmembrane region" description="Helical" evidence="5">
    <location>
        <begin position="487"/>
        <end position="511"/>
    </location>
</feature>
<organism evidence="6 7">
    <name type="scientific">Flavobacterium tibetense</name>
    <dbReference type="NCBI Taxonomy" id="2233533"/>
    <lineage>
        <taxon>Bacteria</taxon>
        <taxon>Pseudomonadati</taxon>
        <taxon>Bacteroidota</taxon>
        <taxon>Flavobacteriia</taxon>
        <taxon>Flavobacteriales</taxon>
        <taxon>Flavobacteriaceae</taxon>
        <taxon>Flavobacterium</taxon>
    </lineage>
</organism>
<dbReference type="OrthoDB" id="5688397at2"/>
<feature type="transmembrane region" description="Helical" evidence="5">
    <location>
        <begin position="374"/>
        <end position="395"/>
    </location>
</feature>